<dbReference type="Proteomes" id="UP000003136">
    <property type="component" value="Unassembled WGS sequence"/>
</dbReference>
<dbReference type="HOGENOM" id="CLU_839080_0_0_9"/>
<dbReference type="Pfam" id="PF02036">
    <property type="entry name" value="SCP2"/>
    <property type="match status" value="1"/>
</dbReference>
<accession>B7AP28</accession>
<dbReference type="STRING" id="483218.BACPEC_00432"/>
<dbReference type="Gene3D" id="3.40.50.360">
    <property type="match status" value="1"/>
</dbReference>
<dbReference type="InterPro" id="IPR003033">
    <property type="entry name" value="SCP2_sterol-bd_dom"/>
</dbReference>
<dbReference type="Gene3D" id="3.30.1050.10">
    <property type="entry name" value="SCP2 sterol-binding domain"/>
    <property type="match status" value="1"/>
</dbReference>
<dbReference type="eggNOG" id="COG3255">
    <property type="taxonomic scope" value="Bacteria"/>
</dbReference>
<gene>
    <name evidence="2" type="ORF">BACPEC_00432</name>
</gene>
<dbReference type="SUPFAM" id="SSF52218">
    <property type="entry name" value="Flavoproteins"/>
    <property type="match status" value="1"/>
</dbReference>
<dbReference type="InterPro" id="IPR029039">
    <property type="entry name" value="Flavoprotein-like_sf"/>
</dbReference>
<comment type="caution">
    <text evidence="2">The sequence shown here is derived from an EMBL/GenBank/DDBJ whole genome shotgun (WGS) entry which is preliminary data.</text>
</comment>
<dbReference type="InterPro" id="IPR036527">
    <property type="entry name" value="SCP2_sterol-bd_dom_sf"/>
</dbReference>
<feature type="domain" description="SCP2" evidence="1">
    <location>
        <begin position="247"/>
        <end position="328"/>
    </location>
</feature>
<sequence length="329" mass="36814">MNVNIYYGGRGMVEDPTLSVLGKVQDVLDELKVHVSRYDLHELRSSITTLPQTLKDADAVILAVTVEWFGIGGIMQDFLDACWLYGDKDKIASIYMFPVVMAKTYGEREAALTLSNAWEILGGKAMNGICAYVDEDAAELEDDTTALVEKMAENVYRTVSQQVKTFPSSNAAMKRALMKETLQLTPQESEQLSRFVANDKFVATQKQDIQDLAGMFMEMLDDEQRGGDDYYISTLKTHYEGRNGFDASYIIVISDKQKTVSIKANGQNADISLVSEGSNNADVVGKMEQQVFDDIVYGRMTFQRAFMTGAMTAKGDFRILRTLDEIFKF</sequence>
<evidence type="ECO:0000313" key="2">
    <source>
        <dbReference type="EMBL" id="EEC58302.1"/>
    </source>
</evidence>
<dbReference type="SUPFAM" id="SSF55718">
    <property type="entry name" value="SCP-like"/>
    <property type="match status" value="1"/>
</dbReference>
<name>B7AP28_9FIRM</name>
<evidence type="ECO:0000313" key="3">
    <source>
        <dbReference type="Proteomes" id="UP000003136"/>
    </source>
</evidence>
<dbReference type="EMBL" id="ABVQ01000034">
    <property type="protein sequence ID" value="EEC58302.1"/>
    <property type="molecule type" value="Genomic_DNA"/>
</dbReference>
<reference evidence="2 3" key="2">
    <citation type="submission" date="2008-11" db="EMBL/GenBank/DDBJ databases">
        <authorList>
            <person name="Fulton L."/>
            <person name="Clifton S."/>
            <person name="Fulton B."/>
            <person name="Xu J."/>
            <person name="Minx P."/>
            <person name="Pepin K.H."/>
            <person name="Johnson M."/>
            <person name="Bhonagiri V."/>
            <person name="Nash W.E."/>
            <person name="Mardis E.R."/>
            <person name="Wilson R.K."/>
        </authorList>
    </citation>
    <scope>NUCLEOTIDE SEQUENCE [LARGE SCALE GENOMIC DNA]</scope>
    <source>
        <strain evidence="2 3">ATCC 43243</strain>
    </source>
</reference>
<organism evidence="2 3">
    <name type="scientific">[Bacteroides] pectinophilus ATCC 43243</name>
    <dbReference type="NCBI Taxonomy" id="483218"/>
    <lineage>
        <taxon>Bacteria</taxon>
        <taxon>Bacillati</taxon>
        <taxon>Bacillota</taxon>
        <taxon>Clostridia</taxon>
        <taxon>Eubacteriales</taxon>
    </lineage>
</organism>
<dbReference type="eggNOG" id="COG0655">
    <property type="taxonomic scope" value="Bacteria"/>
</dbReference>
<dbReference type="AlphaFoldDB" id="B7AP28"/>
<evidence type="ECO:0000259" key="1">
    <source>
        <dbReference type="Pfam" id="PF02036"/>
    </source>
</evidence>
<proteinExistence type="predicted"/>
<reference evidence="2 3" key="1">
    <citation type="submission" date="2008-11" db="EMBL/GenBank/DDBJ databases">
        <title>Draft genome sequence of Bacteroides pectinophilus (ATCC 43243).</title>
        <authorList>
            <person name="Sudarsanam P."/>
            <person name="Ley R."/>
            <person name="Guruge J."/>
            <person name="Turnbaugh P.J."/>
            <person name="Mahowald M."/>
            <person name="Liep D."/>
            <person name="Gordon J."/>
        </authorList>
    </citation>
    <scope>NUCLEOTIDE SEQUENCE [LARGE SCALE GENOMIC DNA]</scope>
    <source>
        <strain evidence="2 3">ATCC 43243</strain>
    </source>
</reference>
<keyword evidence="3" id="KW-1185">Reference proteome</keyword>
<protein>
    <recommendedName>
        <fullName evidence="1">SCP2 domain-containing protein</fullName>
    </recommendedName>
</protein>